<evidence type="ECO:0000313" key="2">
    <source>
        <dbReference type="EMBL" id="NML96914.1"/>
    </source>
</evidence>
<feature type="signal peptide" evidence="1">
    <location>
        <begin position="1"/>
        <end position="22"/>
    </location>
</feature>
<protein>
    <submittedName>
        <fullName evidence="2">Uncharacterized protein</fullName>
    </submittedName>
</protein>
<reference evidence="2 3" key="1">
    <citation type="submission" date="2020-04" db="EMBL/GenBank/DDBJ databases">
        <title>Paraburkholderia sp. RP-4-7 isolated from soil.</title>
        <authorList>
            <person name="Dahal R.H."/>
        </authorList>
    </citation>
    <scope>NUCLEOTIDE SEQUENCE [LARGE SCALE GENOMIC DNA]</scope>
    <source>
        <strain evidence="2 3">RP-4-7</strain>
    </source>
</reference>
<keyword evidence="1" id="KW-0732">Signal</keyword>
<gene>
    <name evidence="2" type="ORF">HHL24_02915</name>
</gene>
<dbReference type="Proteomes" id="UP000544134">
    <property type="component" value="Unassembled WGS sequence"/>
</dbReference>
<keyword evidence="3" id="KW-1185">Reference proteome</keyword>
<dbReference type="EMBL" id="JABBGJ010000003">
    <property type="protein sequence ID" value="NML96914.1"/>
    <property type="molecule type" value="Genomic_DNA"/>
</dbReference>
<evidence type="ECO:0000313" key="3">
    <source>
        <dbReference type="Proteomes" id="UP000544134"/>
    </source>
</evidence>
<proteinExistence type="predicted"/>
<comment type="caution">
    <text evidence="2">The sequence shown here is derived from an EMBL/GenBank/DDBJ whole genome shotgun (WGS) entry which is preliminary data.</text>
</comment>
<dbReference type="RefSeq" id="WP_169483890.1">
    <property type="nucleotide sequence ID" value="NZ_JABBGJ010000003.1"/>
</dbReference>
<accession>A0A848I9W9</accession>
<feature type="chain" id="PRO_5032961825" evidence="1">
    <location>
        <begin position="23"/>
        <end position="231"/>
    </location>
</feature>
<sequence length="231" mass="24936">MPLKIRHCAAVLTAVLQIPCFAQTEIPISPTLVYPKSNNAVGRLSLRAGDWPVNSQAANCRSGWVDVRLNPTGPNIISRGVNFIGGVPPSETVTYADVRVVAGEVAAVKLVEPDKMFIPPLHENFINLAWSSWGECGAVAKGIRERVVGGKTVQVSGTMILESPVPYWMVNSNPYVNVVNAVPSGDAHEKPSSTWGYSRMIFFPDLGGVPSSAILMKIAPRTASWIDRDLD</sequence>
<evidence type="ECO:0000256" key="1">
    <source>
        <dbReference type="SAM" id="SignalP"/>
    </source>
</evidence>
<name>A0A848I9W9_9BURK</name>
<dbReference type="AlphaFoldDB" id="A0A848I9W9"/>
<organism evidence="2 3">
    <name type="scientific">Paraburkholderia polaris</name>
    <dbReference type="NCBI Taxonomy" id="2728848"/>
    <lineage>
        <taxon>Bacteria</taxon>
        <taxon>Pseudomonadati</taxon>
        <taxon>Pseudomonadota</taxon>
        <taxon>Betaproteobacteria</taxon>
        <taxon>Burkholderiales</taxon>
        <taxon>Burkholderiaceae</taxon>
        <taxon>Paraburkholderia</taxon>
    </lineage>
</organism>